<organism evidence="16 17">
    <name type="scientific">Abiotrophia defectiva ATCC 49176</name>
    <dbReference type="NCBI Taxonomy" id="592010"/>
    <lineage>
        <taxon>Bacteria</taxon>
        <taxon>Bacillati</taxon>
        <taxon>Bacillota</taxon>
        <taxon>Bacilli</taxon>
        <taxon>Lactobacillales</taxon>
        <taxon>Aerococcaceae</taxon>
        <taxon>Abiotrophia</taxon>
    </lineage>
</organism>
<comment type="caution">
    <text evidence="16">The sequence shown here is derived from an EMBL/GenBank/DDBJ whole genome shotgun (WGS) entry which is preliminary data.</text>
</comment>
<comment type="subcellular location">
    <subcellularLocation>
        <location evidence="2">Cell membrane</location>
        <topology evidence="2">Lipid-anchor</topology>
    </subcellularLocation>
</comment>
<reference evidence="16" key="1">
    <citation type="submission" date="2013-06" db="EMBL/GenBank/DDBJ databases">
        <authorList>
            <person name="Weinstock G."/>
            <person name="Sodergren E."/>
            <person name="Clifton S."/>
            <person name="Fulton L."/>
            <person name="Fulton B."/>
            <person name="Courtney L."/>
            <person name="Fronick C."/>
            <person name="Harrison M."/>
            <person name="Strong C."/>
            <person name="Farmer C."/>
            <person name="Delahaunty K."/>
            <person name="Markovic C."/>
            <person name="Hall O."/>
            <person name="Minx P."/>
            <person name="Tomlinson C."/>
            <person name="Mitreva M."/>
            <person name="Nelson J."/>
            <person name="Hou S."/>
            <person name="Wollam A."/>
            <person name="Pepin K.H."/>
            <person name="Johnson M."/>
            <person name="Bhonagiri V."/>
            <person name="Nash W.E."/>
            <person name="Warren W."/>
            <person name="Chinwalla A."/>
            <person name="Mardis E.R."/>
            <person name="Wilson R.K."/>
        </authorList>
    </citation>
    <scope>NUCLEOTIDE SEQUENCE [LARGE SCALE GENOMIC DNA]</scope>
    <source>
        <strain evidence="16">ATCC 49176</strain>
    </source>
</reference>
<feature type="domain" description="PpiC" evidence="15">
    <location>
        <begin position="150"/>
        <end position="240"/>
    </location>
</feature>
<comment type="function">
    <text evidence="11">Plays a major role in protein secretion by helping the post-translocational extracellular folding of several secreted proteins.</text>
</comment>
<keyword evidence="17" id="KW-1185">Reference proteome</keyword>
<keyword evidence="5 11" id="KW-0732">Signal</keyword>
<dbReference type="GO" id="GO:0006457">
    <property type="term" value="P:protein folding"/>
    <property type="evidence" value="ECO:0007669"/>
    <property type="project" value="UniProtKB-UniRule"/>
</dbReference>
<accession>W1Q2T1</accession>
<dbReference type="RefSeq" id="WP_023391869.1">
    <property type="nucleotide sequence ID" value="NZ_KI535340.1"/>
</dbReference>
<dbReference type="STRING" id="592010.GCWU000182_001227"/>
<evidence type="ECO:0000256" key="11">
    <source>
        <dbReference type="HAMAP-Rule" id="MF_01145"/>
    </source>
</evidence>
<dbReference type="InterPro" id="IPR023059">
    <property type="entry name" value="Foldase_PrsA"/>
</dbReference>
<evidence type="ECO:0000256" key="9">
    <source>
        <dbReference type="ARBA" id="ARBA00023235"/>
    </source>
</evidence>
<dbReference type="InterPro" id="IPR023058">
    <property type="entry name" value="PPIase_PpiC_CS"/>
</dbReference>
<dbReference type="SUPFAM" id="SSF54534">
    <property type="entry name" value="FKBP-like"/>
    <property type="match status" value="1"/>
</dbReference>
<dbReference type="OrthoDB" id="14196at2"/>
<feature type="signal peptide" evidence="14">
    <location>
        <begin position="1"/>
        <end position="31"/>
    </location>
</feature>
<dbReference type="InterPro" id="IPR027304">
    <property type="entry name" value="Trigger_fact/SurA_dom_sf"/>
</dbReference>
<dbReference type="InterPro" id="IPR050245">
    <property type="entry name" value="PrsA_foldase"/>
</dbReference>
<keyword evidence="9 11" id="KW-0413">Isomerase</keyword>
<evidence type="ECO:0000256" key="4">
    <source>
        <dbReference type="ARBA" id="ARBA00022475"/>
    </source>
</evidence>
<evidence type="ECO:0000256" key="3">
    <source>
        <dbReference type="ARBA" id="ARBA00006071"/>
    </source>
</evidence>
<dbReference type="PANTHER" id="PTHR47245:SF1">
    <property type="entry name" value="FOLDASE PROTEIN PRSA"/>
    <property type="match status" value="1"/>
</dbReference>
<comment type="similarity">
    <text evidence="3 11">Belongs to the PrsA family.</text>
</comment>
<comment type="catalytic activity">
    <reaction evidence="1 11">
        <text>[protein]-peptidylproline (omega=180) = [protein]-peptidylproline (omega=0)</text>
        <dbReference type="Rhea" id="RHEA:16237"/>
        <dbReference type="Rhea" id="RHEA-COMP:10747"/>
        <dbReference type="Rhea" id="RHEA-COMP:10748"/>
        <dbReference type="ChEBI" id="CHEBI:83833"/>
        <dbReference type="ChEBI" id="CHEBI:83834"/>
        <dbReference type="EC" id="5.2.1.8"/>
    </reaction>
</comment>
<feature type="region of interest" description="Disordered" evidence="13">
    <location>
        <begin position="300"/>
        <end position="325"/>
    </location>
</feature>
<evidence type="ECO:0000313" key="17">
    <source>
        <dbReference type="Proteomes" id="UP000019050"/>
    </source>
</evidence>
<dbReference type="InterPro" id="IPR046357">
    <property type="entry name" value="PPIase_dom_sf"/>
</dbReference>
<proteinExistence type="inferred from homology"/>
<evidence type="ECO:0000256" key="2">
    <source>
        <dbReference type="ARBA" id="ARBA00004193"/>
    </source>
</evidence>
<evidence type="ECO:0000256" key="8">
    <source>
        <dbReference type="ARBA" id="ARBA00023139"/>
    </source>
</evidence>
<dbReference type="Gene3D" id="3.10.50.40">
    <property type="match status" value="1"/>
</dbReference>
<dbReference type="GO" id="GO:0003755">
    <property type="term" value="F:peptidyl-prolyl cis-trans isomerase activity"/>
    <property type="evidence" value="ECO:0007669"/>
    <property type="project" value="UniProtKB-UniRule"/>
</dbReference>
<dbReference type="EC" id="5.2.1.8" evidence="11"/>
<dbReference type="PROSITE" id="PS50198">
    <property type="entry name" value="PPIC_PPIASE_2"/>
    <property type="match status" value="1"/>
</dbReference>
<dbReference type="SUPFAM" id="SSF109998">
    <property type="entry name" value="Triger factor/SurA peptide-binding domain-like"/>
    <property type="match status" value="1"/>
</dbReference>
<dbReference type="GO" id="GO:0005886">
    <property type="term" value="C:plasma membrane"/>
    <property type="evidence" value="ECO:0007669"/>
    <property type="project" value="UniProtKB-SubCell"/>
</dbReference>
<evidence type="ECO:0000256" key="7">
    <source>
        <dbReference type="ARBA" id="ARBA00023136"/>
    </source>
</evidence>
<dbReference type="HOGENOM" id="CLU_034646_6_1_9"/>
<evidence type="ECO:0000256" key="10">
    <source>
        <dbReference type="ARBA" id="ARBA00023288"/>
    </source>
</evidence>
<dbReference type="EMBL" id="ACIN03000012">
    <property type="protein sequence ID" value="ESK65445.1"/>
    <property type="molecule type" value="Genomic_DNA"/>
</dbReference>
<evidence type="ECO:0000313" key="16">
    <source>
        <dbReference type="EMBL" id="ESK65445.1"/>
    </source>
</evidence>
<evidence type="ECO:0000256" key="13">
    <source>
        <dbReference type="SAM" id="MobiDB-lite"/>
    </source>
</evidence>
<sequence length="325" mass="35990">MKKTTLNRMMAFASVLVLSGAVANTATVAYAQDNIATVGDQTITKEDLYNQMKKDAGLVTLRSMILQKVLEMNASNAADLKKQAEDEVAKQIDKVGGEEKFQELLTYQKLGSVEDFKNQIYIRNLFNEVVSKQIDQSDATIEDYYNNTYQPKMEAQHILVDTEEEAKDIISKLDAGENFDELAKTYSKDGSAQQGGLLSPFTSGQMVKEFEDGVKGQANGEYTKTPVKSKFGYHIIKTINNGEKKPFADIKDDVKKEYLDSKLKDQKFSYKIIGKLIEAAKVQIDDADLKDAVKELVDLANQPDDVSSQDAPSTTPDASSESSSN</sequence>
<keyword evidence="10" id="KW-0449">Lipoprotein</keyword>
<keyword evidence="7 11" id="KW-0472">Membrane</keyword>
<protein>
    <recommendedName>
        <fullName evidence="11">Foldase protein PrsA</fullName>
        <ecNumber evidence="11">5.2.1.8</ecNumber>
    </recommendedName>
</protein>
<name>W1Q2T1_ABIDE</name>
<dbReference type="PANTHER" id="PTHR47245">
    <property type="entry name" value="PEPTIDYLPROLYL ISOMERASE"/>
    <property type="match status" value="1"/>
</dbReference>
<dbReference type="eggNOG" id="COG0760">
    <property type="taxonomic scope" value="Bacteria"/>
</dbReference>
<dbReference type="AlphaFoldDB" id="W1Q2T1"/>
<dbReference type="PROSITE" id="PS01096">
    <property type="entry name" value="PPIC_PPIASE_1"/>
    <property type="match status" value="1"/>
</dbReference>
<evidence type="ECO:0000256" key="1">
    <source>
        <dbReference type="ARBA" id="ARBA00000971"/>
    </source>
</evidence>
<keyword evidence="12" id="KW-0175">Coiled coil</keyword>
<evidence type="ECO:0000259" key="15">
    <source>
        <dbReference type="PROSITE" id="PS50198"/>
    </source>
</evidence>
<gene>
    <name evidence="11" type="primary">prsA</name>
    <name evidence="16" type="ORF">GCWU000182_001227</name>
</gene>
<evidence type="ECO:0000256" key="6">
    <source>
        <dbReference type="ARBA" id="ARBA00023110"/>
    </source>
</evidence>
<dbReference type="InterPro" id="IPR000297">
    <property type="entry name" value="PPIase_PpiC"/>
</dbReference>
<feature type="chain" id="PRO_5007931178" description="Foldase protein PrsA" evidence="14">
    <location>
        <begin position="32"/>
        <end position="325"/>
    </location>
</feature>
<keyword evidence="6 11" id="KW-0697">Rotamase</keyword>
<dbReference type="HAMAP" id="MF_01145">
    <property type="entry name" value="Foldase_PrsA"/>
    <property type="match status" value="1"/>
</dbReference>
<feature type="compositionally biased region" description="Low complexity" evidence="13">
    <location>
        <begin position="311"/>
        <end position="325"/>
    </location>
</feature>
<evidence type="ECO:0000256" key="14">
    <source>
        <dbReference type="SAM" id="SignalP"/>
    </source>
</evidence>
<dbReference type="Pfam" id="PF00639">
    <property type="entry name" value="Rotamase"/>
    <property type="match status" value="1"/>
</dbReference>
<dbReference type="GeneID" id="84817737"/>
<feature type="coiled-coil region" evidence="12">
    <location>
        <begin position="67"/>
        <end position="94"/>
    </location>
</feature>
<evidence type="ECO:0000256" key="12">
    <source>
        <dbReference type="SAM" id="Coils"/>
    </source>
</evidence>
<keyword evidence="4 11" id="KW-1003">Cell membrane</keyword>
<dbReference type="Proteomes" id="UP000019050">
    <property type="component" value="Unassembled WGS sequence"/>
</dbReference>
<keyword evidence="8" id="KW-0564">Palmitate</keyword>
<evidence type="ECO:0000256" key="5">
    <source>
        <dbReference type="ARBA" id="ARBA00022729"/>
    </source>
</evidence>